<dbReference type="RefSeq" id="WP_188220391.1">
    <property type="nucleotide sequence ID" value="NZ_NASZ01000009.1"/>
</dbReference>
<keyword evidence="3" id="KW-1003">Cell membrane</keyword>
<evidence type="ECO:0000256" key="6">
    <source>
        <dbReference type="ARBA" id="ARBA00023136"/>
    </source>
</evidence>
<evidence type="ECO:0000256" key="3">
    <source>
        <dbReference type="ARBA" id="ARBA00022475"/>
    </source>
</evidence>
<evidence type="ECO:0000256" key="4">
    <source>
        <dbReference type="ARBA" id="ARBA00022692"/>
    </source>
</evidence>
<keyword evidence="6 7" id="KW-0472">Membrane</keyword>
<keyword evidence="4 7" id="KW-0812">Transmembrane</keyword>
<organism evidence="8 9">
    <name type="scientific">Flavobacterium pokkalii</name>
    <dbReference type="NCBI Taxonomy" id="1940408"/>
    <lineage>
        <taxon>Bacteria</taxon>
        <taxon>Pseudomonadati</taxon>
        <taxon>Bacteroidota</taxon>
        <taxon>Flavobacteriia</taxon>
        <taxon>Flavobacteriales</taxon>
        <taxon>Flavobacteriaceae</taxon>
        <taxon>Flavobacterium</taxon>
    </lineage>
</organism>
<dbReference type="Pfam" id="PF07681">
    <property type="entry name" value="DoxX"/>
    <property type="match status" value="1"/>
</dbReference>
<evidence type="ECO:0000313" key="9">
    <source>
        <dbReference type="Proteomes" id="UP000661715"/>
    </source>
</evidence>
<reference evidence="8 9" key="1">
    <citation type="journal article" date="2020" name="Microbiol. Res.">
        <title>Flavobacterium pokkalii sp. nov., a novel plant growth promoting native rhizobacteria isolated from pokkali rice grown in coastal saline affected agricultural regions of southern India, Kerala.</title>
        <authorList>
            <person name="Menon R.R."/>
            <person name="Kumari S."/>
            <person name="Viver T."/>
            <person name="Rameshkumar N."/>
        </authorList>
    </citation>
    <scope>NUCLEOTIDE SEQUENCE [LARGE SCALE GENOMIC DNA]</scope>
    <source>
        <strain evidence="8 9">L1I52</strain>
    </source>
</reference>
<keyword evidence="9" id="KW-1185">Reference proteome</keyword>
<comment type="caution">
    <text evidence="8">The sequence shown here is derived from an EMBL/GenBank/DDBJ whole genome shotgun (WGS) entry which is preliminary data.</text>
</comment>
<dbReference type="PANTHER" id="PTHR33452">
    <property type="entry name" value="OXIDOREDUCTASE CATD-RELATED"/>
    <property type="match status" value="1"/>
</dbReference>
<evidence type="ECO:0000313" key="8">
    <source>
        <dbReference type="EMBL" id="MBD0725042.1"/>
    </source>
</evidence>
<dbReference type="InterPro" id="IPR051907">
    <property type="entry name" value="DoxX-like_oxidoreductase"/>
</dbReference>
<evidence type="ECO:0000256" key="1">
    <source>
        <dbReference type="ARBA" id="ARBA00004651"/>
    </source>
</evidence>
<dbReference type="PANTHER" id="PTHR33452:SF1">
    <property type="entry name" value="INNER MEMBRANE PROTEIN YPHA-RELATED"/>
    <property type="match status" value="1"/>
</dbReference>
<sequence length="132" mass="14137">MNKNTDLGLLILRIAVGGLMLLHGIAKIGKTSFIAGMLEEKGLPSLLSYGVYFTEIIAPLLIIAGFRTRLSSVVYISGALFALFLVHSNQIFSLNEAGGWQLELLGLYISGAITLFFTGGGKLAVSSSNQWD</sequence>
<comment type="subcellular location">
    <subcellularLocation>
        <location evidence="1">Cell membrane</location>
        <topology evidence="1">Multi-pass membrane protein</topology>
    </subcellularLocation>
</comment>
<keyword evidence="5 7" id="KW-1133">Transmembrane helix</keyword>
<dbReference type="Proteomes" id="UP000661715">
    <property type="component" value="Unassembled WGS sequence"/>
</dbReference>
<evidence type="ECO:0000256" key="7">
    <source>
        <dbReference type="SAM" id="Phobius"/>
    </source>
</evidence>
<feature type="transmembrane region" description="Helical" evidence="7">
    <location>
        <begin position="46"/>
        <end position="66"/>
    </location>
</feature>
<evidence type="ECO:0000256" key="5">
    <source>
        <dbReference type="ARBA" id="ARBA00022989"/>
    </source>
</evidence>
<accession>A0ABR7UQ60</accession>
<evidence type="ECO:0000256" key="2">
    <source>
        <dbReference type="ARBA" id="ARBA00006679"/>
    </source>
</evidence>
<feature type="transmembrane region" description="Helical" evidence="7">
    <location>
        <begin position="7"/>
        <end position="26"/>
    </location>
</feature>
<name>A0ABR7UQ60_9FLAO</name>
<feature type="transmembrane region" description="Helical" evidence="7">
    <location>
        <begin position="73"/>
        <end position="92"/>
    </location>
</feature>
<feature type="transmembrane region" description="Helical" evidence="7">
    <location>
        <begin position="104"/>
        <end position="125"/>
    </location>
</feature>
<protein>
    <submittedName>
        <fullName evidence="8">DoxX family protein</fullName>
    </submittedName>
</protein>
<dbReference type="InterPro" id="IPR032808">
    <property type="entry name" value="DoxX"/>
</dbReference>
<gene>
    <name evidence="8" type="ORF">B6A10_07615</name>
</gene>
<proteinExistence type="inferred from homology"/>
<comment type="similarity">
    <text evidence="2">Belongs to the DoxX family.</text>
</comment>
<dbReference type="EMBL" id="NASZ01000009">
    <property type="protein sequence ID" value="MBD0725042.1"/>
    <property type="molecule type" value="Genomic_DNA"/>
</dbReference>